<protein>
    <submittedName>
        <fullName evidence="6">Endoplasmic reticulum protein SC65-like</fullName>
    </submittedName>
</protein>
<organism evidence="5 6">
    <name type="scientific">Betta splendens</name>
    <name type="common">Siamese fighting fish</name>
    <dbReference type="NCBI Taxonomy" id="158456"/>
    <lineage>
        <taxon>Eukaryota</taxon>
        <taxon>Metazoa</taxon>
        <taxon>Chordata</taxon>
        <taxon>Craniata</taxon>
        <taxon>Vertebrata</taxon>
        <taxon>Euteleostomi</taxon>
        <taxon>Actinopterygii</taxon>
        <taxon>Neopterygii</taxon>
        <taxon>Teleostei</taxon>
        <taxon>Neoteleostei</taxon>
        <taxon>Acanthomorphata</taxon>
        <taxon>Anabantaria</taxon>
        <taxon>Anabantiformes</taxon>
        <taxon>Anabantoidei</taxon>
        <taxon>Osphronemidae</taxon>
        <taxon>Betta</taxon>
    </lineage>
</organism>
<feature type="signal peptide" evidence="3">
    <location>
        <begin position="1"/>
        <end position="25"/>
    </location>
</feature>
<name>A0A6P7L4B3_BETSP</name>
<dbReference type="RefSeq" id="XP_028989436.1">
    <property type="nucleotide sequence ID" value="XM_029133603.3"/>
</dbReference>
<evidence type="ECO:0000313" key="5">
    <source>
        <dbReference type="Proteomes" id="UP000515150"/>
    </source>
</evidence>
<dbReference type="InterPro" id="IPR052284">
    <property type="entry name" value="Collagen_mod_leprecan"/>
</dbReference>
<reference evidence="6" key="1">
    <citation type="submission" date="2025-08" db="UniProtKB">
        <authorList>
            <consortium name="RefSeq"/>
        </authorList>
    </citation>
    <scope>IDENTIFICATION</scope>
</reference>
<sequence>MGRFYAQGSALLTLLCLTFVFMTAAHQPPPTSRRPPAELMPVTAAYGRALDSYAAGNWTEAIQYLEESLRSWRLRKEGARRCALRCNKSDHHEPSAAESNQELRAHWRVLTGARCQRECRAQFPALQLPPPATNVLEEFTRRSPYRYLHFAYARLRDLQRAVPCAHTFLQEMLQVMEAYTREYDVSGFLTDYEERPYEASFLKGVKLIVSGDYAGGVEPLEDALRLYVHEHELCQADRVAGRGALHASSRRLRRRVEVQAEVRGEPEAQRRRLLRGEVRGHRLPLPPVCLLQT</sequence>
<dbReference type="GO" id="GO:0030199">
    <property type="term" value="P:collagen fibril organization"/>
    <property type="evidence" value="ECO:0007669"/>
    <property type="project" value="TreeGrafter"/>
</dbReference>
<dbReference type="PANTHER" id="PTHR13986:SF4">
    <property type="entry name" value="ENDOPLASMIC RETICULUM PROTEIN SC65"/>
    <property type="match status" value="1"/>
</dbReference>
<dbReference type="OrthoDB" id="8517835at2759"/>
<evidence type="ECO:0000256" key="3">
    <source>
        <dbReference type="SAM" id="SignalP"/>
    </source>
</evidence>
<proteinExistence type="predicted"/>
<dbReference type="InterPro" id="IPR056585">
    <property type="entry name" value="Leprecan_dom"/>
</dbReference>
<dbReference type="PANTHER" id="PTHR13986">
    <property type="entry name" value="PROTEIN LYSINE HYDROXYLATION COMPLEX COMPONENT"/>
    <property type="match status" value="1"/>
</dbReference>
<dbReference type="GeneID" id="114845510"/>
<evidence type="ECO:0000256" key="2">
    <source>
        <dbReference type="ARBA" id="ARBA00023180"/>
    </source>
</evidence>
<keyword evidence="1 3" id="KW-0732">Signal</keyword>
<keyword evidence="2" id="KW-0325">Glycoprotein</keyword>
<evidence type="ECO:0000256" key="1">
    <source>
        <dbReference type="ARBA" id="ARBA00022729"/>
    </source>
</evidence>
<dbReference type="KEGG" id="bspl:114845510"/>
<dbReference type="Proteomes" id="UP000515150">
    <property type="component" value="Chromosome 19"/>
</dbReference>
<dbReference type="AlphaFoldDB" id="A0A6P7L4B3"/>
<gene>
    <name evidence="6" type="primary">LOC114845510</name>
</gene>
<dbReference type="GO" id="GO:0005518">
    <property type="term" value="F:collagen binding"/>
    <property type="evidence" value="ECO:0007669"/>
    <property type="project" value="TreeGrafter"/>
</dbReference>
<feature type="chain" id="PRO_5028040830" evidence="3">
    <location>
        <begin position="26"/>
        <end position="293"/>
    </location>
</feature>
<evidence type="ECO:0000259" key="4">
    <source>
        <dbReference type="Pfam" id="PF23557"/>
    </source>
</evidence>
<keyword evidence="5" id="KW-1185">Reference proteome</keyword>
<feature type="domain" description="Leprecan-like alpha-helical" evidence="4">
    <location>
        <begin position="41"/>
        <end position="237"/>
    </location>
</feature>
<evidence type="ECO:0000313" key="6">
    <source>
        <dbReference type="RefSeq" id="XP_028989436.1"/>
    </source>
</evidence>
<dbReference type="GO" id="GO:0005783">
    <property type="term" value="C:endoplasmic reticulum"/>
    <property type="evidence" value="ECO:0007669"/>
    <property type="project" value="TreeGrafter"/>
</dbReference>
<accession>A0A6P7L4B3</accession>
<dbReference type="Pfam" id="PF23557">
    <property type="entry name" value="TPR_leprecan"/>
    <property type="match status" value="1"/>
</dbReference>